<dbReference type="AlphaFoldDB" id="A0A150P0S1"/>
<evidence type="ECO:0000313" key="2">
    <source>
        <dbReference type="Proteomes" id="UP000075420"/>
    </source>
</evidence>
<proteinExistence type="predicted"/>
<sequence>MYFSSVRASGSRSAAAVSAFDESASAVSALAVSARAVITSAVSAFDVSAFDVSALCARTAWGAVSSASWAGASGSSDATHALVESAATARTNAASFGDCTMDDVPPGMPVGCCPVSSRHDRRRVRHGCAPRRPVRTSWFNYTVREDACGPARRCRPSSLQRQMVRCH</sequence>
<gene>
    <name evidence="1" type="ORF">BE08_15585</name>
</gene>
<reference evidence="1 2" key="1">
    <citation type="submission" date="2014-02" db="EMBL/GenBank/DDBJ databases">
        <title>The small core and large imbalanced accessory genome model reveals a collaborative survival strategy of Sorangium cellulosum strains in nature.</title>
        <authorList>
            <person name="Han K."/>
            <person name="Peng R."/>
            <person name="Blom J."/>
            <person name="Li Y.-Z."/>
        </authorList>
    </citation>
    <scope>NUCLEOTIDE SEQUENCE [LARGE SCALE GENOMIC DNA]</scope>
    <source>
        <strain evidence="1 2">So0157-25</strain>
    </source>
</reference>
<evidence type="ECO:0000313" key="1">
    <source>
        <dbReference type="EMBL" id="KYF48489.1"/>
    </source>
</evidence>
<dbReference type="Proteomes" id="UP000075420">
    <property type="component" value="Unassembled WGS sequence"/>
</dbReference>
<comment type="caution">
    <text evidence="1">The sequence shown here is derived from an EMBL/GenBank/DDBJ whole genome shotgun (WGS) entry which is preliminary data.</text>
</comment>
<dbReference type="EMBL" id="JELY01003490">
    <property type="protein sequence ID" value="KYF48489.1"/>
    <property type="molecule type" value="Genomic_DNA"/>
</dbReference>
<organism evidence="1 2">
    <name type="scientific">Sorangium cellulosum</name>
    <name type="common">Polyangium cellulosum</name>
    <dbReference type="NCBI Taxonomy" id="56"/>
    <lineage>
        <taxon>Bacteria</taxon>
        <taxon>Pseudomonadati</taxon>
        <taxon>Myxococcota</taxon>
        <taxon>Polyangia</taxon>
        <taxon>Polyangiales</taxon>
        <taxon>Polyangiaceae</taxon>
        <taxon>Sorangium</taxon>
    </lineage>
</organism>
<name>A0A150P0S1_SORCE</name>
<protein>
    <submittedName>
        <fullName evidence="1">Uncharacterized protein</fullName>
    </submittedName>
</protein>
<accession>A0A150P0S1</accession>